<organism evidence="3 4">
    <name type="scientific">Tanacetum coccineum</name>
    <dbReference type="NCBI Taxonomy" id="301880"/>
    <lineage>
        <taxon>Eukaryota</taxon>
        <taxon>Viridiplantae</taxon>
        <taxon>Streptophyta</taxon>
        <taxon>Embryophyta</taxon>
        <taxon>Tracheophyta</taxon>
        <taxon>Spermatophyta</taxon>
        <taxon>Magnoliopsida</taxon>
        <taxon>eudicotyledons</taxon>
        <taxon>Gunneridae</taxon>
        <taxon>Pentapetalae</taxon>
        <taxon>asterids</taxon>
        <taxon>campanulids</taxon>
        <taxon>Asterales</taxon>
        <taxon>Asteraceae</taxon>
        <taxon>Asteroideae</taxon>
        <taxon>Anthemideae</taxon>
        <taxon>Anthemidinae</taxon>
        <taxon>Tanacetum</taxon>
    </lineage>
</organism>
<evidence type="ECO:0008006" key="5">
    <source>
        <dbReference type="Google" id="ProtNLM"/>
    </source>
</evidence>
<reference evidence="3" key="1">
    <citation type="journal article" date="2022" name="Int. J. Mol. Sci.">
        <title>Draft Genome of Tanacetum Coccineum: Genomic Comparison of Closely Related Tanacetum-Family Plants.</title>
        <authorList>
            <person name="Yamashiro T."/>
            <person name="Shiraishi A."/>
            <person name="Nakayama K."/>
            <person name="Satake H."/>
        </authorList>
    </citation>
    <scope>NUCLEOTIDE SEQUENCE</scope>
</reference>
<dbReference type="EMBL" id="BQNB010010431">
    <property type="protein sequence ID" value="GJS77217.1"/>
    <property type="molecule type" value="Genomic_DNA"/>
</dbReference>
<comment type="caution">
    <text evidence="3">The sequence shown here is derived from an EMBL/GenBank/DDBJ whole genome shotgun (WGS) entry which is preliminary data.</text>
</comment>
<dbReference type="Proteomes" id="UP001151760">
    <property type="component" value="Unassembled WGS sequence"/>
</dbReference>
<feature type="region of interest" description="Disordered" evidence="2">
    <location>
        <begin position="187"/>
        <end position="212"/>
    </location>
</feature>
<reference evidence="3" key="2">
    <citation type="submission" date="2022-01" db="EMBL/GenBank/DDBJ databases">
        <authorList>
            <person name="Yamashiro T."/>
            <person name="Shiraishi A."/>
            <person name="Satake H."/>
            <person name="Nakayama K."/>
        </authorList>
    </citation>
    <scope>NUCLEOTIDE SEQUENCE</scope>
</reference>
<protein>
    <recommendedName>
        <fullName evidence="5">Transposase (Putative), gypsy type</fullName>
    </recommendedName>
</protein>
<sequence>MGRNTIQLEDAVSTISQEYLQEFALEYYILKSLHPELPGLEDNIVDFTEGKIGVYTKFFEFANYCIPISQFLFDILEMDLFNLINAPNPLKVKIEARPRFSHKVPLLTATATHVINMENTPTTSVSSETPPVIVKSPLDFSNKELLQLLTEGDETETQVPAAVSSEVPRAENLATMEVVPELNLEKEAASMGPPLNKRRHKRDKGEADANAPPKILRKYHASVHPHPSTVAVLQSVASQTRYPMHSRSRSLSRILLSKSSKTAAAAEDSDSEKSISFTSMGGPPEDIYQPGFEQEAKLLKKAVARVAKQDQRIQAREVEITNLEALLEAEAYMKKAAEAKNAELSKELDSLHIQLSDLQFKKYEDERVTSRCAEMDARLDALSIDFDEELYPHMLTAIAVSVGIAKGMSEGLKHGVEHGKAKLDLADVEAYDSEADDKFTTALQALKDLEYPLVDQLERLKDAPIDLIMASLHLESDTGEDAPQFIHDLRPSSSQLKIPMYPEKKKSRVVCRTHGVGSAHHARSDGVPVSVPTISPQGLNIVLVDATTQTEVYEDKGSSRLLRFKSLPLMFSLEWS</sequence>
<feature type="coiled-coil region" evidence="1">
    <location>
        <begin position="334"/>
        <end position="361"/>
    </location>
</feature>
<keyword evidence="4" id="KW-1185">Reference proteome</keyword>
<accession>A0ABQ4YJX6</accession>
<feature type="region of interest" description="Disordered" evidence="2">
    <location>
        <begin position="262"/>
        <end position="289"/>
    </location>
</feature>
<evidence type="ECO:0000256" key="1">
    <source>
        <dbReference type="SAM" id="Coils"/>
    </source>
</evidence>
<name>A0ABQ4YJX6_9ASTR</name>
<gene>
    <name evidence="3" type="ORF">Tco_0727098</name>
</gene>
<evidence type="ECO:0000313" key="3">
    <source>
        <dbReference type="EMBL" id="GJS77217.1"/>
    </source>
</evidence>
<evidence type="ECO:0000256" key="2">
    <source>
        <dbReference type="SAM" id="MobiDB-lite"/>
    </source>
</evidence>
<keyword evidence="1" id="KW-0175">Coiled coil</keyword>
<evidence type="ECO:0000313" key="4">
    <source>
        <dbReference type="Proteomes" id="UP001151760"/>
    </source>
</evidence>
<proteinExistence type="predicted"/>